<dbReference type="PANTHER" id="PTHR30231">
    <property type="entry name" value="DNA POLYMERASE III SUBUNIT EPSILON"/>
    <property type="match status" value="1"/>
</dbReference>
<dbReference type="CDD" id="cd06127">
    <property type="entry name" value="DEDDh"/>
    <property type="match status" value="1"/>
</dbReference>
<comment type="function">
    <text evidence="2">DNA polymerase III is a complex, multichain enzyme responsible for most of the replicative synthesis in bacteria. The epsilon subunit contain the editing function and is a proofreading 3'-5' exonuclease.</text>
</comment>
<keyword evidence="6" id="KW-0808">Transferase</keyword>
<evidence type="ECO:0000313" key="6">
    <source>
        <dbReference type="EMBL" id="CAL96564.1"/>
    </source>
</evidence>
<protein>
    <recommendedName>
        <fullName evidence="1">DNA-directed DNA polymerase</fullName>
        <ecNumber evidence="1">2.7.7.7</ecNumber>
    </recommendedName>
</protein>
<keyword evidence="7" id="KW-1185">Reference proteome</keyword>
<dbReference type="GO" id="GO:0005829">
    <property type="term" value="C:cytosol"/>
    <property type="evidence" value="ECO:0007669"/>
    <property type="project" value="TreeGrafter"/>
</dbReference>
<dbReference type="Proteomes" id="UP000002588">
    <property type="component" value="Chromosome"/>
</dbReference>
<dbReference type="RefSeq" id="WP_011767670.1">
    <property type="nucleotide sequence ID" value="NC_008702.1"/>
</dbReference>
<evidence type="ECO:0000313" key="7">
    <source>
        <dbReference type="Proteomes" id="UP000002588"/>
    </source>
</evidence>
<dbReference type="eggNOG" id="COG0322">
    <property type="taxonomic scope" value="Bacteria"/>
</dbReference>
<dbReference type="KEGG" id="azo:azo3948"/>
<dbReference type="AlphaFoldDB" id="A1KCK8"/>
<accession>A1KCK8</accession>
<dbReference type="InterPro" id="IPR013520">
    <property type="entry name" value="Ribonucl_H"/>
</dbReference>
<dbReference type="SMART" id="SM00479">
    <property type="entry name" value="EXOIII"/>
    <property type="match status" value="1"/>
</dbReference>
<reference evidence="6 7" key="1">
    <citation type="journal article" date="2006" name="Nat. Biotechnol.">
        <title>Complete genome of the mutualistic, N2-fixing grass endophyte Azoarcus sp. strain BH72.</title>
        <authorList>
            <person name="Krause A."/>
            <person name="Ramakumar A."/>
            <person name="Bartels D."/>
            <person name="Battistoni F."/>
            <person name="Bekel T."/>
            <person name="Boch J."/>
            <person name="Boehm M."/>
            <person name="Friedrich F."/>
            <person name="Hurek T."/>
            <person name="Krause L."/>
            <person name="Linke B."/>
            <person name="McHardy A.C."/>
            <person name="Sarkar A."/>
            <person name="Schneiker S."/>
            <person name="Syed A.A."/>
            <person name="Thauer R."/>
            <person name="Vorhoelter F.-J."/>
            <person name="Weidner S."/>
            <person name="Puehler A."/>
            <person name="Reinhold-Hurek B."/>
            <person name="Kaiser O."/>
            <person name="Goesmann A."/>
        </authorList>
    </citation>
    <scope>NUCLEOTIDE SEQUENCE [LARGE SCALE GENOMIC DNA]</scope>
    <source>
        <strain evidence="6 7">BH72</strain>
    </source>
</reference>
<dbReference type="InterPro" id="IPR012337">
    <property type="entry name" value="RNaseH-like_sf"/>
</dbReference>
<name>A1KCK8_AZOSB</name>
<evidence type="ECO:0000259" key="5">
    <source>
        <dbReference type="PROSITE" id="PS50164"/>
    </source>
</evidence>
<dbReference type="NCBIfam" id="TIGR00573">
    <property type="entry name" value="dnaq"/>
    <property type="match status" value="1"/>
</dbReference>
<dbReference type="InterPro" id="IPR006054">
    <property type="entry name" value="DnaQ"/>
</dbReference>
<evidence type="ECO:0000256" key="3">
    <source>
        <dbReference type="ARBA" id="ARBA00026073"/>
    </source>
</evidence>
<dbReference type="PANTHER" id="PTHR30231:SF37">
    <property type="entry name" value="EXODEOXYRIBONUCLEASE 10"/>
    <property type="match status" value="1"/>
</dbReference>
<dbReference type="Pfam" id="PF00929">
    <property type="entry name" value="RNase_T"/>
    <property type="match status" value="1"/>
</dbReference>
<dbReference type="GO" id="GO:0008408">
    <property type="term" value="F:3'-5' exonuclease activity"/>
    <property type="evidence" value="ECO:0007669"/>
    <property type="project" value="TreeGrafter"/>
</dbReference>
<dbReference type="eggNOG" id="COG0847">
    <property type="taxonomic scope" value="Bacteria"/>
</dbReference>
<sequence length="474" mass="52088">MSLPARYVLVDLETTGAHPLRDRITEIAILRIERGQLVQRWESLINPGVPIPPTIQGVTGIDDTMVAGAPDFAAVADTVAALLDDCVFVAHNARFDYGFLKTAYAALGREFDAPVLCTVKLSRALYPDHHRHGLDAIIERHGLACGARHRAMGDTEVLWQFARVVEQAFPAATLARAVERAMKAPARPPDLPEGAIEGLPEAPGVYLYFASPEAMPGEGRERPLYIGRAGSLRGRVMEQFAAAARGGKEADFIRRVQRVEWVETAGELGAQLLEAELLRSHRPPHNRQPERGVDAFALRHIPNRKRAPILERVTVADTDPATWDALYGCFRSPREADNLLREFALLYQLCPRRLGLEHGGAGPCSAHLARRCAGVCAGRETLAAHDARLLGALGATGLKPWPWAGPAAVVEAAAHRPPAFHVFDRWCYLGSTEDESELPVLAAQPRRFDLDLQRLLARWFATPGKLEQVRPLPR</sequence>
<dbReference type="Gene3D" id="3.30.420.10">
    <property type="entry name" value="Ribonuclease H-like superfamily/Ribonuclease H"/>
    <property type="match status" value="1"/>
</dbReference>
<organism evidence="6 7">
    <name type="scientific">Azoarcus sp. (strain BH72)</name>
    <dbReference type="NCBI Taxonomy" id="418699"/>
    <lineage>
        <taxon>Bacteria</taxon>
        <taxon>Pseudomonadati</taxon>
        <taxon>Pseudomonadota</taxon>
        <taxon>Betaproteobacteria</taxon>
        <taxon>Rhodocyclales</taxon>
        <taxon>Zoogloeaceae</taxon>
        <taxon>Azoarcus</taxon>
    </lineage>
</organism>
<comment type="catalytic activity">
    <reaction evidence="4">
        <text>DNA(n) + a 2'-deoxyribonucleoside 5'-triphosphate = DNA(n+1) + diphosphate</text>
        <dbReference type="Rhea" id="RHEA:22508"/>
        <dbReference type="Rhea" id="RHEA-COMP:17339"/>
        <dbReference type="Rhea" id="RHEA-COMP:17340"/>
        <dbReference type="ChEBI" id="CHEBI:33019"/>
        <dbReference type="ChEBI" id="CHEBI:61560"/>
        <dbReference type="ChEBI" id="CHEBI:173112"/>
        <dbReference type="EC" id="2.7.7.7"/>
    </reaction>
</comment>
<dbReference type="InterPro" id="IPR047296">
    <property type="entry name" value="GIY-YIG_UvrC_Cho"/>
</dbReference>
<dbReference type="PROSITE" id="PS50164">
    <property type="entry name" value="GIY_YIG"/>
    <property type="match status" value="1"/>
</dbReference>
<dbReference type="EC" id="2.7.7.7" evidence="1"/>
<dbReference type="Gene3D" id="3.40.1440.10">
    <property type="entry name" value="GIY-YIG endonuclease"/>
    <property type="match status" value="1"/>
</dbReference>
<dbReference type="GO" id="GO:0045004">
    <property type="term" value="P:DNA replication proofreading"/>
    <property type="evidence" value="ECO:0007669"/>
    <property type="project" value="TreeGrafter"/>
</dbReference>
<dbReference type="HOGENOM" id="CLU_030720_0_0_4"/>
<evidence type="ECO:0000256" key="4">
    <source>
        <dbReference type="ARBA" id="ARBA00049244"/>
    </source>
</evidence>
<dbReference type="FunFam" id="3.30.420.10:FF:000045">
    <property type="entry name" value="3'-5' exonuclease DinG"/>
    <property type="match status" value="1"/>
</dbReference>
<keyword evidence="6" id="KW-0548">Nucleotidyltransferase</keyword>
<gene>
    <name evidence="6" type="ordered locus">azo3948</name>
</gene>
<dbReference type="EMBL" id="AM406670">
    <property type="protein sequence ID" value="CAL96564.1"/>
    <property type="molecule type" value="Genomic_DNA"/>
</dbReference>
<dbReference type="GO" id="GO:0003887">
    <property type="term" value="F:DNA-directed DNA polymerase activity"/>
    <property type="evidence" value="ECO:0007669"/>
    <property type="project" value="UniProtKB-EC"/>
</dbReference>
<feature type="domain" description="GIY-YIG" evidence="5">
    <location>
        <begin position="201"/>
        <end position="287"/>
    </location>
</feature>
<proteinExistence type="predicted"/>
<dbReference type="SUPFAM" id="SSF53098">
    <property type="entry name" value="Ribonuclease H-like"/>
    <property type="match status" value="1"/>
</dbReference>
<dbReference type="CDD" id="cd10434">
    <property type="entry name" value="GIY-YIG_UvrC_Cho"/>
    <property type="match status" value="1"/>
</dbReference>
<dbReference type="InterPro" id="IPR036397">
    <property type="entry name" value="RNaseH_sf"/>
</dbReference>
<dbReference type="GO" id="GO:0006289">
    <property type="term" value="P:nucleotide-excision repair"/>
    <property type="evidence" value="ECO:0007669"/>
    <property type="project" value="InterPro"/>
</dbReference>
<evidence type="ECO:0000256" key="2">
    <source>
        <dbReference type="ARBA" id="ARBA00025483"/>
    </source>
</evidence>
<dbReference type="InterPro" id="IPR000305">
    <property type="entry name" value="GIY-YIG_endonuc"/>
</dbReference>
<dbReference type="InterPro" id="IPR035901">
    <property type="entry name" value="GIY-YIG_endonuc_sf"/>
</dbReference>
<comment type="subunit">
    <text evidence="3">DNA polymerase III contains a core (composed of alpha, epsilon and theta chains) that associates with a tau subunit. This core dimerizes to form the POLIII' complex. PolIII' associates with the gamma complex (composed of gamma, delta, delta', psi and chi chains) and with the beta chain to form the complete DNA polymerase III complex.</text>
</comment>
<evidence type="ECO:0000256" key="1">
    <source>
        <dbReference type="ARBA" id="ARBA00012417"/>
    </source>
</evidence>
<dbReference type="GO" id="GO:0003677">
    <property type="term" value="F:DNA binding"/>
    <property type="evidence" value="ECO:0007669"/>
    <property type="project" value="InterPro"/>
</dbReference>
<dbReference type="STRING" id="62928.azo3948"/>